<dbReference type="PROSITE" id="PS50042">
    <property type="entry name" value="CNMP_BINDING_3"/>
    <property type="match status" value="1"/>
</dbReference>
<dbReference type="SMART" id="SM00419">
    <property type="entry name" value="HTH_CRP"/>
    <property type="match status" value="1"/>
</dbReference>
<dbReference type="InterPro" id="IPR012318">
    <property type="entry name" value="HTH_CRP"/>
</dbReference>
<feature type="domain" description="Cyclic nucleotide-binding" evidence="4">
    <location>
        <begin position="19"/>
        <end position="122"/>
    </location>
</feature>
<dbReference type="Gene3D" id="2.60.120.10">
    <property type="entry name" value="Jelly Rolls"/>
    <property type="match status" value="1"/>
</dbReference>
<sequence length="234" mass="27004">MVLKRDYEKKEVVKAIAEMWAPLTQAEKRVLLHDIHIKNFKKNHFIYKASDLPTRMMVLIQGKVKIYKLGRNGRSQIIRAIKPMEFFGFRAYFANELYKTEAMALENAEVAFFNTETIVKLMKENFHISLFFLNYLSKELGQSDDRTVNLTQKHIRGRLAEALLLLKNNFGSEEEDDTLSIHLSREDLASLSNMTTSNAIRTLSNFANENLIAIDGRKIKIVNSDELIKISQFG</sequence>
<proteinExistence type="predicted"/>
<evidence type="ECO:0000313" key="6">
    <source>
        <dbReference type="EMBL" id="SKA11455.1"/>
    </source>
</evidence>
<keyword evidence="6" id="KW-0808">Transferase</keyword>
<evidence type="ECO:0000259" key="4">
    <source>
        <dbReference type="PROSITE" id="PS50042"/>
    </source>
</evidence>
<dbReference type="EMBL" id="FUXK01000028">
    <property type="protein sequence ID" value="SKA11455.1"/>
    <property type="molecule type" value="Genomic_DNA"/>
</dbReference>
<dbReference type="RefSeq" id="WP_004379921.1">
    <property type="nucleotide sequence ID" value="NZ_CALIMT010000126.1"/>
</dbReference>
<dbReference type="eggNOG" id="COG0664">
    <property type="taxonomic scope" value="Bacteria"/>
</dbReference>
<evidence type="ECO:0000256" key="3">
    <source>
        <dbReference type="ARBA" id="ARBA00023163"/>
    </source>
</evidence>
<gene>
    <name evidence="6" type="ORF">SAMN02745202_02099</name>
</gene>
<keyword evidence="2" id="KW-0238">DNA-binding</keyword>
<dbReference type="Pfam" id="PF13545">
    <property type="entry name" value="HTH_Crp_2"/>
    <property type="match status" value="1"/>
</dbReference>
<dbReference type="GO" id="GO:0005829">
    <property type="term" value="C:cytosol"/>
    <property type="evidence" value="ECO:0007669"/>
    <property type="project" value="TreeGrafter"/>
</dbReference>
<protein>
    <submittedName>
        <fullName evidence="6">cAMP-binding domain of CRP or a regulatory subunit of cAMP-dependent protein kinases</fullName>
    </submittedName>
</protein>
<dbReference type="InterPro" id="IPR050397">
    <property type="entry name" value="Env_Response_Regulators"/>
</dbReference>
<dbReference type="Pfam" id="PF00027">
    <property type="entry name" value="cNMP_binding"/>
    <property type="match status" value="1"/>
</dbReference>
<dbReference type="InterPro" id="IPR014710">
    <property type="entry name" value="RmlC-like_jellyroll"/>
</dbReference>
<organism evidence="6 7">
    <name type="scientific">Segatella oulorum</name>
    <dbReference type="NCBI Taxonomy" id="28136"/>
    <lineage>
        <taxon>Bacteria</taxon>
        <taxon>Pseudomonadati</taxon>
        <taxon>Bacteroidota</taxon>
        <taxon>Bacteroidia</taxon>
        <taxon>Bacteroidales</taxon>
        <taxon>Prevotellaceae</taxon>
        <taxon>Segatella</taxon>
    </lineage>
</organism>
<dbReference type="GeneID" id="95425587"/>
<dbReference type="SUPFAM" id="SSF46785">
    <property type="entry name" value="Winged helix' DNA-binding domain"/>
    <property type="match status" value="1"/>
</dbReference>
<dbReference type="PANTHER" id="PTHR24567:SF74">
    <property type="entry name" value="HTH-TYPE TRANSCRIPTIONAL REGULATOR ARCR"/>
    <property type="match status" value="1"/>
</dbReference>
<dbReference type="Gene3D" id="1.10.10.10">
    <property type="entry name" value="Winged helix-like DNA-binding domain superfamily/Winged helix DNA-binding domain"/>
    <property type="match status" value="1"/>
</dbReference>
<keyword evidence="3" id="KW-0804">Transcription</keyword>
<dbReference type="InterPro" id="IPR036390">
    <property type="entry name" value="WH_DNA-bd_sf"/>
</dbReference>
<dbReference type="InterPro" id="IPR036388">
    <property type="entry name" value="WH-like_DNA-bd_sf"/>
</dbReference>
<dbReference type="GO" id="GO:0003677">
    <property type="term" value="F:DNA binding"/>
    <property type="evidence" value="ECO:0007669"/>
    <property type="project" value="UniProtKB-KW"/>
</dbReference>
<dbReference type="STRING" id="28136.SAMN02745202_02099"/>
<dbReference type="InterPro" id="IPR000595">
    <property type="entry name" value="cNMP-bd_dom"/>
</dbReference>
<dbReference type="PROSITE" id="PS51063">
    <property type="entry name" value="HTH_CRP_2"/>
    <property type="match status" value="1"/>
</dbReference>
<dbReference type="SUPFAM" id="SSF51206">
    <property type="entry name" value="cAMP-binding domain-like"/>
    <property type="match status" value="1"/>
</dbReference>
<evidence type="ECO:0000259" key="5">
    <source>
        <dbReference type="PROSITE" id="PS51063"/>
    </source>
</evidence>
<accession>A0A1T4R695</accession>
<dbReference type="SMART" id="SM00100">
    <property type="entry name" value="cNMP"/>
    <property type="match status" value="1"/>
</dbReference>
<name>A0A1T4R695_9BACT</name>
<dbReference type="CDD" id="cd00038">
    <property type="entry name" value="CAP_ED"/>
    <property type="match status" value="1"/>
</dbReference>
<feature type="domain" description="HTH crp-type" evidence="5">
    <location>
        <begin position="153"/>
        <end position="225"/>
    </location>
</feature>
<keyword evidence="6" id="KW-0418">Kinase</keyword>
<keyword evidence="1" id="KW-0805">Transcription regulation</keyword>
<reference evidence="6 7" key="1">
    <citation type="submission" date="2017-02" db="EMBL/GenBank/DDBJ databases">
        <authorList>
            <person name="Peterson S.W."/>
        </authorList>
    </citation>
    <scope>NUCLEOTIDE SEQUENCE [LARGE SCALE GENOMIC DNA]</scope>
    <source>
        <strain evidence="6 7">ATCC 43324</strain>
    </source>
</reference>
<evidence type="ECO:0000256" key="2">
    <source>
        <dbReference type="ARBA" id="ARBA00023125"/>
    </source>
</evidence>
<evidence type="ECO:0000313" key="7">
    <source>
        <dbReference type="Proteomes" id="UP000190065"/>
    </source>
</evidence>
<dbReference type="AlphaFoldDB" id="A0A1T4R695"/>
<evidence type="ECO:0000256" key="1">
    <source>
        <dbReference type="ARBA" id="ARBA00023015"/>
    </source>
</evidence>
<dbReference type="GO" id="GO:0003700">
    <property type="term" value="F:DNA-binding transcription factor activity"/>
    <property type="evidence" value="ECO:0007669"/>
    <property type="project" value="TreeGrafter"/>
</dbReference>
<dbReference type="GO" id="GO:0016301">
    <property type="term" value="F:kinase activity"/>
    <property type="evidence" value="ECO:0007669"/>
    <property type="project" value="UniProtKB-KW"/>
</dbReference>
<dbReference type="InterPro" id="IPR018490">
    <property type="entry name" value="cNMP-bd_dom_sf"/>
</dbReference>
<dbReference type="PANTHER" id="PTHR24567">
    <property type="entry name" value="CRP FAMILY TRANSCRIPTIONAL REGULATORY PROTEIN"/>
    <property type="match status" value="1"/>
</dbReference>
<dbReference type="Proteomes" id="UP000190065">
    <property type="component" value="Unassembled WGS sequence"/>
</dbReference>